<evidence type="ECO:0000256" key="3">
    <source>
        <dbReference type="ARBA" id="ARBA00023274"/>
    </source>
</evidence>
<keyword evidence="2 5" id="KW-0689">Ribosomal protein</keyword>
<dbReference type="InterPro" id="IPR036049">
    <property type="entry name" value="Ribosomal_uL29_sf"/>
</dbReference>
<dbReference type="Gene3D" id="1.10.287.310">
    <property type="match status" value="1"/>
</dbReference>
<evidence type="ECO:0000256" key="5">
    <source>
        <dbReference type="HAMAP-Rule" id="MF_00374"/>
    </source>
</evidence>
<dbReference type="GO" id="GO:0022625">
    <property type="term" value="C:cytosolic large ribosomal subunit"/>
    <property type="evidence" value="ECO:0007669"/>
    <property type="project" value="TreeGrafter"/>
</dbReference>
<evidence type="ECO:0000256" key="1">
    <source>
        <dbReference type="ARBA" id="ARBA00009254"/>
    </source>
</evidence>
<dbReference type="SUPFAM" id="SSF46561">
    <property type="entry name" value="Ribosomal protein L29 (L29p)"/>
    <property type="match status" value="1"/>
</dbReference>
<keyword evidence="3 5" id="KW-0687">Ribonucleoprotein</keyword>
<dbReference type="InterPro" id="IPR001854">
    <property type="entry name" value="Ribosomal_uL29"/>
</dbReference>
<dbReference type="PANTHER" id="PTHR10916:SF0">
    <property type="entry name" value="LARGE RIBOSOMAL SUBUNIT PROTEIN UL29C"/>
    <property type="match status" value="1"/>
</dbReference>
<dbReference type="EMBL" id="SOKU01000341">
    <property type="protein sequence ID" value="TES84258.1"/>
    <property type="molecule type" value="Genomic_DNA"/>
</dbReference>
<dbReference type="PANTHER" id="PTHR10916">
    <property type="entry name" value="60S RIBOSOMAL PROTEIN L35/50S RIBOSOMAL PROTEIN L29"/>
    <property type="match status" value="1"/>
</dbReference>
<name>A0A523QFR8_UNCAE</name>
<dbReference type="InterPro" id="IPR050063">
    <property type="entry name" value="Ribosomal_protein_uL29"/>
</dbReference>
<organism evidence="6 7">
    <name type="scientific">Aerophobetes bacterium</name>
    <dbReference type="NCBI Taxonomy" id="2030807"/>
    <lineage>
        <taxon>Bacteria</taxon>
        <taxon>Candidatus Aerophobota</taxon>
    </lineage>
</organism>
<evidence type="ECO:0000256" key="4">
    <source>
        <dbReference type="ARBA" id="ARBA00035204"/>
    </source>
</evidence>
<sequence>MKMEELRELSGADLRENLKRFQSELFKLRTQAVQGRMTKTSEMAGTKRTIARIKTLLREKELQERSSGGDVK</sequence>
<dbReference type="FunFam" id="1.10.287.310:FF:000001">
    <property type="entry name" value="50S ribosomal protein L29"/>
    <property type="match status" value="1"/>
</dbReference>
<evidence type="ECO:0000256" key="2">
    <source>
        <dbReference type="ARBA" id="ARBA00022980"/>
    </source>
</evidence>
<dbReference type="PROSITE" id="PS00579">
    <property type="entry name" value="RIBOSOMAL_L29"/>
    <property type="match status" value="1"/>
</dbReference>
<proteinExistence type="inferred from homology"/>
<dbReference type="CDD" id="cd00427">
    <property type="entry name" value="Ribosomal_L29_HIP"/>
    <property type="match status" value="1"/>
</dbReference>
<comment type="caution">
    <text evidence="6">The sequence shown here is derived from an EMBL/GenBank/DDBJ whole genome shotgun (WGS) entry which is preliminary data.</text>
</comment>
<evidence type="ECO:0000313" key="7">
    <source>
        <dbReference type="Proteomes" id="UP000320781"/>
    </source>
</evidence>
<reference evidence="6 7" key="1">
    <citation type="submission" date="2019-03" db="EMBL/GenBank/DDBJ databases">
        <title>Metabolic potential of uncultured bacteria and archaea associated with petroleum seepage in deep-sea sediments.</title>
        <authorList>
            <person name="Dong X."/>
            <person name="Hubert C."/>
        </authorList>
    </citation>
    <scope>NUCLEOTIDE SEQUENCE [LARGE SCALE GENOMIC DNA]</scope>
    <source>
        <strain evidence="6">E44_bin92</strain>
    </source>
</reference>
<dbReference type="InterPro" id="IPR018254">
    <property type="entry name" value="Ribosomal_uL29_CS"/>
</dbReference>
<comment type="similarity">
    <text evidence="1 5">Belongs to the universal ribosomal protein uL29 family.</text>
</comment>
<dbReference type="HAMAP" id="MF_00374">
    <property type="entry name" value="Ribosomal_uL29"/>
    <property type="match status" value="1"/>
</dbReference>
<dbReference type="GO" id="GO:0006412">
    <property type="term" value="P:translation"/>
    <property type="evidence" value="ECO:0007669"/>
    <property type="project" value="UniProtKB-UniRule"/>
</dbReference>
<evidence type="ECO:0000313" key="6">
    <source>
        <dbReference type="EMBL" id="TES84258.1"/>
    </source>
</evidence>
<dbReference type="Proteomes" id="UP000320781">
    <property type="component" value="Unassembled WGS sequence"/>
</dbReference>
<dbReference type="GO" id="GO:0003735">
    <property type="term" value="F:structural constituent of ribosome"/>
    <property type="evidence" value="ECO:0007669"/>
    <property type="project" value="InterPro"/>
</dbReference>
<accession>A0A523QFR8</accession>
<gene>
    <name evidence="5 6" type="primary">rpmC</name>
    <name evidence="6" type="ORF">E3J95_07005</name>
</gene>
<dbReference type="AlphaFoldDB" id="A0A523QFR8"/>
<dbReference type="Pfam" id="PF00831">
    <property type="entry name" value="Ribosomal_L29"/>
    <property type="match status" value="1"/>
</dbReference>
<dbReference type="NCBIfam" id="TIGR00012">
    <property type="entry name" value="L29"/>
    <property type="match status" value="1"/>
</dbReference>
<protein>
    <recommendedName>
        <fullName evidence="4 5">Large ribosomal subunit protein uL29</fullName>
    </recommendedName>
</protein>